<organism evidence="2 3">
    <name type="scientific">Hyphomicrobium album</name>
    <dbReference type="NCBI Taxonomy" id="2665159"/>
    <lineage>
        <taxon>Bacteria</taxon>
        <taxon>Pseudomonadati</taxon>
        <taxon>Pseudomonadota</taxon>
        <taxon>Alphaproteobacteria</taxon>
        <taxon>Hyphomicrobiales</taxon>
        <taxon>Hyphomicrobiaceae</taxon>
        <taxon>Hyphomicrobium</taxon>
    </lineage>
</organism>
<accession>A0A6I3KPH7</accession>
<proteinExistence type="predicted"/>
<reference evidence="2 3" key="1">
    <citation type="submission" date="2019-11" db="EMBL/GenBank/DDBJ databases">
        <title>Identification of a novel strain.</title>
        <authorList>
            <person name="Xu Q."/>
            <person name="Wang G."/>
        </authorList>
    </citation>
    <scope>NUCLEOTIDE SEQUENCE [LARGE SCALE GENOMIC DNA]</scope>
    <source>
        <strain evidence="3">xq</strain>
    </source>
</reference>
<gene>
    <name evidence="2" type="ORF">GIW81_15285</name>
</gene>
<comment type="caution">
    <text evidence="2">The sequence shown here is derived from an EMBL/GenBank/DDBJ whole genome shotgun (WGS) entry which is preliminary data.</text>
</comment>
<dbReference type="EMBL" id="WMBQ01000002">
    <property type="protein sequence ID" value="MTD95702.1"/>
    <property type="molecule type" value="Genomic_DNA"/>
</dbReference>
<dbReference type="Pfam" id="PF13229">
    <property type="entry name" value="Beta_helix"/>
    <property type="match status" value="1"/>
</dbReference>
<protein>
    <submittedName>
        <fullName evidence="2">TIGR03808 family TAT-translocated repetitive protein</fullName>
    </submittedName>
</protein>
<dbReference type="NCBIfam" id="TIGR03807">
    <property type="entry name" value="RR_fam_repeat"/>
    <property type="match status" value="2"/>
</dbReference>
<dbReference type="InterPro" id="IPR022388">
    <property type="entry name" value="CHP03808"/>
</dbReference>
<dbReference type="SUPFAM" id="SSF51126">
    <property type="entry name" value="Pectin lyase-like"/>
    <property type="match status" value="1"/>
</dbReference>
<evidence type="ECO:0000313" key="3">
    <source>
        <dbReference type="Proteomes" id="UP000440694"/>
    </source>
</evidence>
<dbReference type="Proteomes" id="UP000440694">
    <property type="component" value="Unassembled WGS sequence"/>
</dbReference>
<dbReference type="Gene3D" id="2.160.20.10">
    <property type="entry name" value="Single-stranded right-handed beta-helix, Pectin lyase-like"/>
    <property type="match status" value="1"/>
</dbReference>
<dbReference type="SMART" id="SM00710">
    <property type="entry name" value="PbH1"/>
    <property type="match status" value="8"/>
</dbReference>
<name>A0A6I3KPH7_9HYPH</name>
<dbReference type="InterPro" id="IPR011050">
    <property type="entry name" value="Pectin_lyase_fold/virulence"/>
</dbReference>
<dbReference type="InterPro" id="IPR006311">
    <property type="entry name" value="TAT_signal"/>
</dbReference>
<keyword evidence="3" id="KW-1185">Reference proteome</keyword>
<dbReference type="InterPro" id="IPR006626">
    <property type="entry name" value="PbH1"/>
</dbReference>
<feature type="domain" description="Right handed beta helix" evidence="1">
    <location>
        <begin position="156"/>
        <end position="312"/>
    </location>
</feature>
<dbReference type="InterPro" id="IPR022444">
    <property type="entry name" value="Cofactor-bd_rpt"/>
</dbReference>
<sequence>MTIDRRHMLSAGLAAGIAAGAAAGARPAEARKRASAAGDLGLVPGSTSDQTVALQAALDAATNRGEPLELPAGRFRIGALELRAGARLVGAAGATTLEFAGGEGFITADHADNILIEGLVLDGGYQMLGAADGLIDVRNSRGVRLRHLALSRSPANGISLMACAGSVADCTVSNTLQAAIRSVDAAGLEITHNDIAHCGNNGVQVWRSEPGEDGSIVTGNRIARIRADGGGTGENGNGVNVFRAGSVLVSGNRITDCAFSAVRGNASSNIQILANSCARLGEVAIYAEFGFEGALVANNVVDTAATGITLTNFNDGGRLGVVQGNLVRNLFRREQEPVDKRGHGITVEADTAITGNVVEGAPTAGIVIGWGAYMREVVATGNLVRASRVGILVSTDRAAGACVLANNMISGASDGAIRAMDAAGNPTGPELTHGGSSEKLLAIAGNLSV</sequence>
<dbReference type="InterPro" id="IPR012334">
    <property type="entry name" value="Pectin_lyas_fold"/>
</dbReference>
<dbReference type="InterPro" id="IPR039448">
    <property type="entry name" value="Beta_helix"/>
</dbReference>
<dbReference type="AlphaFoldDB" id="A0A6I3KPH7"/>
<dbReference type="NCBIfam" id="TIGR03808">
    <property type="entry name" value="RR_plus_rpt_1"/>
    <property type="match status" value="1"/>
</dbReference>
<dbReference type="PROSITE" id="PS51318">
    <property type="entry name" value="TAT"/>
    <property type="match status" value="1"/>
</dbReference>
<evidence type="ECO:0000313" key="2">
    <source>
        <dbReference type="EMBL" id="MTD95702.1"/>
    </source>
</evidence>
<evidence type="ECO:0000259" key="1">
    <source>
        <dbReference type="Pfam" id="PF13229"/>
    </source>
</evidence>